<dbReference type="AlphaFoldDB" id="A0A5N5HQZ7"/>
<accession>A0A5N5HQZ7</accession>
<proteinExistence type="predicted"/>
<comment type="caution">
    <text evidence="1">The sequence shown here is derived from an EMBL/GenBank/DDBJ whole genome shotgun (WGS) entry which is preliminary data.</text>
</comment>
<dbReference type="Proteomes" id="UP000327157">
    <property type="component" value="Chromosome 8"/>
</dbReference>
<reference evidence="1 2" key="1">
    <citation type="submission" date="2019-09" db="EMBL/GenBank/DDBJ databases">
        <authorList>
            <person name="Ou C."/>
        </authorList>
    </citation>
    <scope>NUCLEOTIDE SEQUENCE [LARGE SCALE GENOMIC DNA]</scope>
    <source>
        <strain evidence="1">S2</strain>
        <tissue evidence="1">Leaf</tissue>
    </source>
</reference>
<gene>
    <name evidence="1" type="ORF">D8674_033347</name>
</gene>
<protein>
    <submittedName>
        <fullName evidence="1">Trichohyalin-like</fullName>
    </submittedName>
</protein>
<name>A0A5N5HQZ7_9ROSA</name>
<sequence>MAKKMVSGFKQSEMNQFDGSLLQLKDLLEKMGSVRICFRTNSIRDPGRHNSDRNSLWTQFKEDERANELEVEVVNCQCHVVLVEAFCLETEKNLLLWNPLNNNFMQIEGMDGTAAYGFGFSSNDFFLIRFQRS</sequence>
<reference evidence="1 2" key="3">
    <citation type="submission" date="2019-11" db="EMBL/GenBank/DDBJ databases">
        <title>A de novo genome assembly of a pear dwarfing rootstock.</title>
        <authorList>
            <person name="Wang F."/>
            <person name="Wang J."/>
            <person name="Li S."/>
            <person name="Zhang Y."/>
            <person name="Fang M."/>
            <person name="Ma L."/>
            <person name="Zhao Y."/>
            <person name="Jiang S."/>
        </authorList>
    </citation>
    <scope>NUCLEOTIDE SEQUENCE [LARGE SCALE GENOMIC DNA]</scope>
    <source>
        <strain evidence="1">S2</strain>
        <tissue evidence="1">Leaf</tissue>
    </source>
</reference>
<evidence type="ECO:0000313" key="2">
    <source>
        <dbReference type="Proteomes" id="UP000327157"/>
    </source>
</evidence>
<keyword evidence="2" id="KW-1185">Reference proteome</keyword>
<reference evidence="2" key="2">
    <citation type="submission" date="2019-10" db="EMBL/GenBank/DDBJ databases">
        <title>A de novo genome assembly of a pear dwarfing rootstock.</title>
        <authorList>
            <person name="Wang F."/>
            <person name="Wang J."/>
            <person name="Li S."/>
            <person name="Zhang Y."/>
            <person name="Fang M."/>
            <person name="Ma L."/>
            <person name="Zhao Y."/>
            <person name="Jiang S."/>
        </authorList>
    </citation>
    <scope>NUCLEOTIDE SEQUENCE [LARGE SCALE GENOMIC DNA]</scope>
</reference>
<evidence type="ECO:0000313" key="1">
    <source>
        <dbReference type="EMBL" id="KAB2628552.1"/>
    </source>
</evidence>
<dbReference type="EMBL" id="SMOL01000148">
    <property type="protein sequence ID" value="KAB2628552.1"/>
    <property type="molecule type" value="Genomic_DNA"/>
</dbReference>
<organism evidence="1 2">
    <name type="scientific">Pyrus ussuriensis x Pyrus communis</name>
    <dbReference type="NCBI Taxonomy" id="2448454"/>
    <lineage>
        <taxon>Eukaryota</taxon>
        <taxon>Viridiplantae</taxon>
        <taxon>Streptophyta</taxon>
        <taxon>Embryophyta</taxon>
        <taxon>Tracheophyta</taxon>
        <taxon>Spermatophyta</taxon>
        <taxon>Magnoliopsida</taxon>
        <taxon>eudicotyledons</taxon>
        <taxon>Gunneridae</taxon>
        <taxon>Pentapetalae</taxon>
        <taxon>rosids</taxon>
        <taxon>fabids</taxon>
        <taxon>Rosales</taxon>
        <taxon>Rosaceae</taxon>
        <taxon>Amygdaloideae</taxon>
        <taxon>Maleae</taxon>
        <taxon>Pyrus</taxon>
    </lineage>
</organism>